<dbReference type="PANTHER" id="PTHR47691:SF3">
    <property type="entry name" value="HTH-TYPE TRANSCRIPTIONAL REGULATOR RV0890C-RELATED"/>
    <property type="match status" value="1"/>
</dbReference>
<feature type="compositionally biased region" description="Gly residues" evidence="4">
    <location>
        <begin position="292"/>
        <end position="310"/>
    </location>
</feature>
<evidence type="ECO:0000256" key="4">
    <source>
        <dbReference type="SAM" id="MobiDB-lite"/>
    </source>
</evidence>
<dbReference type="InterPro" id="IPR005158">
    <property type="entry name" value="BTAD"/>
</dbReference>
<evidence type="ECO:0000256" key="3">
    <source>
        <dbReference type="PROSITE-ProRule" id="PRU01091"/>
    </source>
</evidence>
<dbReference type="PROSITE" id="PS51755">
    <property type="entry name" value="OMPR_PHOB"/>
    <property type="match status" value="1"/>
</dbReference>
<evidence type="ECO:0000256" key="1">
    <source>
        <dbReference type="ARBA" id="ARBA00005820"/>
    </source>
</evidence>
<keyword evidence="2 3" id="KW-0238">DNA-binding</keyword>
<feature type="domain" description="OmpR/PhoB-type" evidence="5">
    <location>
        <begin position="1"/>
        <end position="96"/>
    </location>
</feature>
<dbReference type="Pfam" id="PF25872">
    <property type="entry name" value="HTH_77"/>
    <property type="match status" value="1"/>
</dbReference>
<keyword evidence="7" id="KW-1185">Reference proteome</keyword>
<dbReference type="PRINTS" id="PR00364">
    <property type="entry name" value="DISEASERSIST"/>
</dbReference>
<dbReference type="SUPFAM" id="SSF52540">
    <property type="entry name" value="P-loop containing nucleoside triphosphate hydrolases"/>
    <property type="match status" value="1"/>
</dbReference>
<evidence type="ECO:0000313" key="6">
    <source>
        <dbReference type="EMBL" id="MFC7383616.1"/>
    </source>
</evidence>
<gene>
    <name evidence="6" type="ORF">ACFQSB_15450</name>
</gene>
<feature type="compositionally biased region" description="Low complexity" evidence="4">
    <location>
        <begin position="772"/>
        <end position="785"/>
    </location>
</feature>
<feature type="compositionally biased region" description="Low complexity" evidence="4">
    <location>
        <begin position="795"/>
        <end position="807"/>
    </location>
</feature>
<dbReference type="Pfam" id="PF03704">
    <property type="entry name" value="BTAD"/>
    <property type="match status" value="1"/>
</dbReference>
<dbReference type="SUPFAM" id="SSF46894">
    <property type="entry name" value="C-terminal effector domain of the bipartite response regulators"/>
    <property type="match status" value="1"/>
</dbReference>
<name>A0ABW2P537_9ACTN</name>
<dbReference type="RefSeq" id="WP_380827129.1">
    <property type="nucleotide sequence ID" value="NZ_JBHTCG010000008.1"/>
</dbReference>
<accession>A0ABW2P537</accession>
<dbReference type="PANTHER" id="PTHR47691">
    <property type="entry name" value="REGULATOR-RELATED"/>
    <property type="match status" value="1"/>
</dbReference>
<evidence type="ECO:0000259" key="5">
    <source>
        <dbReference type="PROSITE" id="PS51755"/>
    </source>
</evidence>
<dbReference type="InterPro" id="IPR036388">
    <property type="entry name" value="WH-like_DNA-bd_sf"/>
</dbReference>
<dbReference type="InterPro" id="IPR027417">
    <property type="entry name" value="P-loop_NTPase"/>
</dbReference>
<comment type="similarity">
    <text evidence="1">Belongs to the AfsR/DnrI/RedD regulatory family.</text>
</comment>
<feature type="DNA-binding region" description="OmpR/PhoB-type" evidence="3">
    <location>
        <begin position="1"/>
        <end position="96"/>
    </location>
</feature>
<evidence type="ECO:0000313" key="7">
    <source>
        <dbReference type="Proteomes" id="UP001596496"/>
    </source>
</evidence>
<dbReference type="InterPro" id="IPR016032">
    <property type="entry name" value="Sig_transdc_resp-reg_C-effctor"/>
</dbReference>
<dbReference type="Pfam" id="PF00486">
    <property type="entry name" value="Trans_reg_C"/>
    <property type="match status" value="1"/>
</dbReference>
<dbReference type="SMART" id="SM01043">
    <property type="entry name" value="BTAD"/>
    <property type="match status" value="1"/>
</dbReference>
<reference evidence="7" key="1">
    <citation type="journal article" date="2019" name="Int. J. Syst. Evol. Microbiol.">
        <title>The Global Catalogue of Microorganisms (GCM) 10K type strain sequencing project: providing services to taxonomists for standard genome sequencing and annotation.</title>
        <authorList>
            <consortium name="The Broad Institute Genomics Platform"/>
            <consortium name="The Broad Institute Genome Sequencing Center for Infectious Disease"/>
            <person name="Wu L."/>
            <person name="Ma J."/>
        </authorList>
    </citation>
    <scope>NUCLEOTIDE SEQUENCE [LARGE SCALE GENOMIC DNA]</scope>
    <source>
        <strain evidence="7">CECT 7649</strain>
    </source>
</reference>
<dbReference type="SUPFAM" id="SSF48452">
    <property type="entry name" value="TPR-like"/>
    <property type="match status" value="2"/>
</dbReference>
<organism evidence="6 7">
    <name type="scientific">Sphaerisporangium rhizosphaerae</name>
    <dbReference type="NCBI Taxonomy" id="2269375"/>
    <lineage>
        <taxon>Bacteria</taxon>
        <taxon>Bacillati</taxon>
        <taxon>Actinomycetota</taxon>
        <taxon>Actinomycetes</taxon>
        <taxon>Streptosporangiales</taxon>
        <taxon>Streptosporangiaceae</taxon>
        <taxon>Sphaerisporangium</taxon>
    </lineage>
</organism>
<dbReference type="SMART" id="SM00862">
    <property type="entry name" value="Trans_reg_C"/>
    <property type="match status" value="1"/>
</dbReference>
<feature type="compositionally biased region" description="Low complexity" evidence="4">
    <location>
        <begin position="322"/>
        <end position="332"/>
    </location>
</feature>
<feature type="region of interest" description="Disordered" evidence="4">
    <location>
        <begin position="772"/>
        <end position="807"/>
    </location>
</feature>
<dbReference type="InterPro" id="IPR011990">
    <property type="entry name" value="TPR-like_helical_dom_sf"/>
</dbReference>
<proteinExistence type="inferred from homology"/>
<comment type="caution">
    <text evidence="6">The sequence shown here is derived from an EMBL/GenBank/DDBJ whole genome shotgun (WGS) entry which is preliminary data.</text>
</comment>
<dbReference type="Gene3D" id="1.10.10.10">
    <property type="entry name" value="Winged helix-like DNA-binding domain superfamily/Winged helix DNA-binding domain"/>
    <property type="match status" value="1"/>
</dbReference>
<protein>
    <submittedName>
        <fullName evidence="6">BTAD domain-containing putative transcriptional regulator</fullName>
    </submittedName>
</protein>
<dbReference type="Gene3D" id="3.40.50.300">
    <property type="entry name" value="P-loop containing nucleotide triphosphate hydrolases"/>
    <property type="match status" value="1"/>
</dbReference>
<evidence type="ECO:0000256" key="2">
    <source>
        <dbReference type="ARBA" id="ARBA00023125"/>
    </source>
</evidence>
<sequence length="1183" mass="123954">MRFGVLGPVAVWTGDGVPVTVPGLKVRALLAALLMYEGRPVSADRLVEHLWGDRPPGNPSGTLSAKVSQLRRALEDAEPGGRDLVVSPPPGYVLRAEAAAVDARRFAAMTAQARETGDPRARAGLLSGALALWRGPAFADFADEPFLQASVAMLEERRLTALEDLAETRLALGLHAVVADDLGDHVARHPLRERPRALHMLALYRDGRQAEALESYERLRTHLAEELGLDPGREIAALHRSILSQDAALTVPLDAAAPFAYPGMSGPANSFDVPRTGRPNSPDMAGPAAPFGTGGAASGGGPAGDDGSGRLGPARDGHAGDDPAGAGAAARPRSNLPTAIAGLIGREDAVAEVRASLQHARLVTLTGSGGVGKTRLAMEAAAPLAESCPDGAWLAELGAFDRAGARDALESLTDMVMAVLDVRDVAGPREPAGPVERLARAIRTRRMLLVLDNCEHVIEEAAELAASLLRAAPGLRVLATSREPLGLAGEVVLPVPPLEVPGPAGRADPATLEHFSAVRLFVDRAGAAARGFTLTPENAEAVALLCRRLDGIPLALELAATRVRALGIRGLVAGLDDRFRLLATGHRGAPPRQQTLMAMIDWSWQLLTPAERTVLRRLAVHADGCTLEAAHAVRAEDDDTGEVLARLVDRSLVVMTDRGDDAPRYRLLESVAAYCADRMDEAGESRRMAGRHRRYYTALAESAEPHLYGPEQGRWLRRLDAEAANLRAALDSALCEGDAGVALRLVNALTWYWFLRGRLDEARRSLRAALAATAESPPAPTAADSHAPSGASGEPAATMPGTAGAGGLRSARARATAWHTGISFLLGDIADWPARHEEALRAYDGVDDPGARARAEWFLAFAEIDLGDVAATGASIARALDAFESGGDAWGVAAALGLRAKHAHVRGDTAALERDGARSAALFRELGDRWGLLQATEWLGAHAGLTGDHERANHLHLEGLRIASDLGLWTDVSGRLSWLGWIAMQCGDHPAARAYCEEGLELATEQASPLGAVFAEMGLAFAARRQGDLDVAEEHLRNLAGAADRQGTGPGRPLYAPSVLVELGYVAELRGDADAALARHGEAFTIAMDLGASGDIALALAGMAGACALGGRPALAARLLGAAAAVRESASLTVTPAEEGDARRATGMARAALGDGLFTDLFAQGRTLSPQQARALLGTATVA</sequence>
<dbReference type="Gene3D" id="1.25.40.10">
    <property type="entry name" value="Tetratricopeptide repeat domain"/>
    <property type="match status" value="3"/>
</dbReference>
<dbReference type="EMBL" id="JBHTCG010000008">
    <property type="protein sequence ID" value="MFC7383616.1"/>
    <property type="molecule type" value="Genomic_DNA"/>
</dbReference>
<feature type="region of interest" description="Disordered" evidence="4">
    <location>
        <begin position="270"/>
        <end position="332"/>
    </location>
</feature>
<dbReference type="InterPro" id="IPR058852">
    <property type="entry name" value="HTH_77"/>
</dbReference>
<dbReference type="CDD" id="cd15831">
    <property type="entry name" value="BTAD"/>
    <property type="match status" value="1"/>
</dbReference>
<dbReference type="InterPro" id="IPR001867">
    <property type="entry name" value="OmpR/PhoB-type_DNA-bd"/>
</dbReference>
<dbReference type="Proteomes" id="UP001596496">
    <property type="component" value="Unassembled WGS sequence"/>
</dbReference>